<evidence type="ECO:0000313" key="1">
    <source>
        <dbReference type="EMBL" id="KAF2436234.1"/>
    </source>
</evidence>
<evidence type="ECO:0000313" key="2">
    <source>
        <dbReference type="Proteomes" id="UP000800235"/>
    </source>
</evidence>
<protein>
    <submittedName>
        <fullName evidence="1">Uncharacterized protein</fullName>
    </submittedName>
</protein>
<keyword evidence="2" id="KW-1185">Reference proteome</keyword>
<reference evidence="1" key="1">
    <citation type="journal article" date="2020" name="Stud. Mycol.">
        <title>101 Dothideomycetes genomes: a test case for predicting lifestyles and emergence of pathogens.</title>
        <authorList>
            <person name="Haridas S."/>
            <person name="Albert R."/>
            <person name="Binder M."/>
            <person name="Bloem J."/>
            <person name="Labutti K."/>
            <person name="Salamov A."/>
            <person name="Andreopoulos B."/>
            <person name="Baker S."/>
            <person name="Barry K."/>
            <person name="Bills G."/>
            <person name="Bluhm B."/>
            <person name="Cannon C."/>
            <person name="Castanera R."/>
            <person name="Culley D."/>
            <person name="Daum C."/>
            <person name="Ezra D."/>
            <person name="Gonzalez J."/>
            <person name="Henrissat B."/>
            <person name="Kuo A."/>
            <person name="Liang C."/>
            <person name="Lipzen A."/>
            <person name="Lutzoni F."/>
            <person name="Magnuson J."/>
            <person name="Mondo S."/>
            <person name="Nolan M."/>
            <person name="Ohm R."/>
            <person name="Pangilinan J."/>
            <person name="Park H.-J."/>
            <person name="Ramirez L."/>
            <person name="Alfaro M."/>
            <person name="Sun H."/>
            <person name="Tritt A."/>
            <person name="Yoshinaga Y."/>
            <person name="Zwiers L.-H."/>
            <person name="Turgeon B."/>
            <person name="Goodwin S."/>
            <person name="Spatafora J."/>
            <person name="Crous P."/>
            <person name="Grigoriev I."/>
        </authorList>
    </citation>
    <scope>NUCLEOTIDE SEQUENCE</scope>
    <source>
        <strain evidence="1">CBS 130266</strain>
    </source>
</reference>
<comment type="caution">
    <text evidence="1">The sequence shown here is derived from an EMBL/GenBank/DDBJ whole genome shotgun (WGS) entry which is preliminary data.</text>
</comment>
<dbReference type="EMBL" id="MU007011">
    <property type="protein sequence ID" value="KAF2436234.1"/>
    <property type="molecule type" value="Genomic_DNA"/>
</dbReference>
<gene>
    <name evidence="1" type="ORF">EJ08DRAFT_645240</name>
</gene>
<name>A0A9P4U2X7_9PEZI</name>
<dbReference type="Proteomes" id="UP000800235">
    <property type="component" value="Unassembled WGS sequence"/>
</dbReference>
<proteinExistence type="predicted"/>
<sequence length="81" mass="9624">MSSQTPKHLTLICETCRITFPTKSRFSQHLQEKNRRSNFGGKDYFLCPYGNCKQRFEIETWKYGDMYAGALFTEHIAQHWN</sequence>
<accession>A0A9P4U2X7</accession>
<organism evidence="1 2">
    <name type="scientific">Tothia fuscella</name>
    <dbReference type="NCBI Taxonomy" id="1048955"/>
    <lineage>
        <taxon>Eukaryota</taxon>
        <taxon>Fungi</taxon>
        <taxon>Dikarya</taxon>
        <taxon>Ascomycota</taxon>
        <taxon>Pezizomycotina</taxon>
        <taxon>Dothideomycetes</taxon>
        <taxon>Pleosporomycetidae</taxon>
        <taxon>Venturiales</taxon>
        <taxon>Cylindrosympodiaceae</taxon>
        <taxon>Tothia</taxon>
    </lineage>
</organism>
<dbReference type="AlphaFoldDB" id="A0A9P4U2X7"/>